<sequence length="354" mass="36544">MGGRIAFVVADAPVPAALLRAAAELGLAADAIETVPPGLNPLASGYAAGQIAAALKAAGPDLVHCIGLRASLVGGAACLLAGIDRRVFGIGGAGDWLPHPRLAGRAARRGAAFLLGRVLRSPRTRYLFGTEGGARALRFDPRDGAVAIIRLSGVDAEGLRPPPMPAAPPLRVAVAGPLLRAMAVDVAVEAVRIAREGGLDVELTLVGGEAGAPPQALRPETLRGWAAQPGIRWQPVAPEPATLWAEHHLACMPSRAGEGVPDMLLEAAACGRPLVATDIPGRRDFITDDQEGLLVAPDDPAALAAAFRRFAEDPVLLPRMGAASRARVLHGWTERDAAERAKALYRAMLAGAPA</sequence>
<evidence type="ECO:0000313" key="2">
    <source>
        <dbReference type="Proteomes" id="UP000564885"/>
    </source>
</evidence>
<dbReference type="Gene3D" id="3.40.50.2000">
    <property type="entry name" value="Glycogen Phosphorylase B"/>
    <property type="match status" value="2"/>
</dbReference>
<keyword evidence="1" id="KW-0808">Transferase</keyword>
<keyword evidence="2" id="KW-1185">Reference proteome</keyword>
<dbReference type="AlphaFoldDB" id="A0A849I2G2"/>
<reference evidence="1 2" key="1">
    <citation type="submission" date="2020-04" db="EMBL/GenBank/DDBJ databases">
        <title>Enterovirga sp. isolate from soil.</title>
        <authorList>
            <person name="Chea S."/>
            <person name="Kim D.-U."/>
        </authorList>
    </citation>
    <scope>NUCLEOTIDE SEQUENCE [LARGE SCALE GENOMIC DNA]</scope>
    <source>
        <strain evidence="1 2">DB1703</strain>
    </source>
</reference>
<dbReference type="Proteomes" id="UP000564885">
    <property type="component" value="Unassembled WGS sequence"/>
</dbReference>
<dbReference type="Pfam" id="PF13692">
    <property type="entry name" value="Glyco_trans_1_4"/>
    <property type="match status" value="1"/>
</dbReference>
<comment type="caution">
    <text evidence="1">The sequence shown here is derived from an EMBL/GenBank/DDBJ whole genome shotgun (WGS) entry which is preliminary data.</text>
</comment>
<protein>
    <submittedName>
        <fullName evidence="1">Glycosyltransferase</fullName>
    </submittedName>
</protein>
<dbReference type="EMBL" id="JABEPP010000001">
    <property type="protein sequence ID" value="NNM71551.1"/>
    <property type="molecule type" value="Genomic_DNA"/>
</dbReference>
<proteinExistence type="predicted"/>
<dbReference type="PANTHER" id="PTHR12526:SF636">
    <property type="entry name" value="BLL3647 PROTEIN"/>
    <property type="match status" value="1"/>
</dbReference>
<name>A0A849I2G2_9HYPH</name>
<evidence type="ECO:0000313" key="1">
    <source>
        <dbReference type="EMBL" id="NNM71551.1"/>
    </source>
</evidence>
<organism evidence="1 2">
    <name type="scientific">Enterovirga aerilata</name>
    <dbReference type="NCBI Taxonomy" id="2730920"/>
    <lineage>
        <taxon>Bacteria</taxon>
        <taxon>Pseudomonadati</taxon>
        <taxon>Pseudomonadota</taxon>
        <taxon>Alphaproteobacteria</taxon>
        <taxon>Hyphomicrobiales</taxon>
        <taxon>Methylobacteriaceae</taxon>
        <taxon>Enterovirga</taxon>
    </lineage>
</organism>
<dbReference type="RefSeq" id="WP_171217001.1">
    <property type="nucleotide sequence ID" value="NZ_JABEPP010000001.1"/>
</dbReference>
<dbReference type="PANTHER" id="PTHR12526">
    <property type="entry name" value="GLYCOSYLTRANSFERASE"/>
    <property type="match status" value="1"/>
</dbReference>
<accession>A0A849I2G2</accession>
<gene>
    <name evidence="1" type="ORF">HJG44_03950</name>
</gene>
<dbReference type="GO" id="GO:0016757">
    <property type="term" value="F:glycosyltransferase activity"/>
    <property type="evidence" value="ECO:0007669"/>
    <property type="project" value="TreeGrafter"/>
</dbReference>
<dbReference type="SUPFAM" id="SSF53756">
    <property type="entry name" value="UDP-Glycosyltransferase/glycogen phosphorylase"/>
    <property type="match status" value="1"/>
</dbReference>